<evidence type="ECO:0008006" key="3">
    <source>
        <dbReference type="Google" id="ProtNLM"/>
    </source>
</evidence>
<dbReference type="Pfam" id="PF09365">
    <property type="entry name" value="DUF2461"/>
    <property type="match status" value="1"/>
</dbReference>
<evidence type="ECO:0000313" key="2">
    <source>
        <dbReference type="Proteomes" id="UP000002724"/>
    </source>
</evidence>
<dbReference type="OrthoDB" id="9794241at2"/>
<dbReference type="PIRSF" id="PIRSF028451">
    <property type="entry name" value="UCP028451"/>
    <property type="match status" value="1"/>
</dbReference>
<dbReference type="PANTHER" id="PTHR36452:SF1">
    <property type="entry name" value="DUF2461 DOMAIN-CONTAINING PROTEIN"/>
    <property type="match status" value="1"/>
</dbReference>
<dbReference type="eggNOG" id="COG5587">
    <property type="taxonomic scope" value="Bacteria"/>
</dbReference>
<name>B4SAK9_PELPB</name>
<dbReference type="KEGG" id="pph:Ppha_0019"/>
<organism evidence="1 2">
    <name type="scientific">Pelodictyon phaeoclathratiforme (strain DSM 5477 / BU-1)</name>
    <dbReference type="NCBI Taxonomy" id="324925"/>
    <lineage>
        <taxon>Bacteria</taxon>
        <taxon>Pseudomonadati</taxon>
        <taxon>Chlorobiota</taxon>
        <taxon>Chlorobiia</taxon>
        <taxon>Chlorobiales</taxon>
        <taxon>Chlorobiaceae</taxon>
        <taxon>Chlorobium/Pelodictyon group</taxon>
        <taxon>Pelodictyon</taxon>
    </lineage>
</organism>
<dbReference type="RefSeq" id="WP_012506876.1">
    <property type="nucleotide sequence ID" value="NC_011060.1"/>
</dbReference>
<proteinExistence type="predicted"/>
<reference evidence="1 2" key="1">
    <citation type="submission" date="2008-06" db="EMBL/GenBank/DDBJ databases">
        <title>Complete sequence of Pelodictyon phaeoclathratiforme BU-1.</title>
        <authorList>
            <consortium name="US DOE Joint Genome Institute"/>
            <person name="Lucas S."/>
            <person name="Copeland A."/>
            <person name="Lapidus A."/>
            <person name="Glavina del Rio T."/>
            <person name="Dalin E."/>
            <person name="Tice H."/>
            <person name="Bruce D."/>
            <person name="Goodwin L."/>
            <person name="Pitluck S."/>
            <person name="Schmutz J."/>
            <person name="Larimer F."/>
            <person name="Land M."/>
            <person name="Hauser L."/>
            <person name="Kyrpides N."/>
            <person name="Mikhailova N."/>
            <person name="Liu Z."/>
            <person name="Li T."/>
            <person name="Zhao F."/>
            <person name="Overmann J."/>
            <person name="Bryant D.A."/>
            <person name="Richardson P."/>
        </authorList>
    </citation>
    <scope>NUCLEOTIDE SEQUENCE [LARGE SCALE GENOMIC DNA]</scope>
    <source>
        <strain evidence="2">DSM 5477 / BU-1</strain>
    </source>
</reference>
<evidence type="ECO:0000313" key="1">
    <source>
        <dbReference type="EMBL" id="ACF42378.1"/>
    </source>
</evidence>
<dbReference type="Proteomes" id="UP000002724">
    <property type="component" value="Chromosome"/>
</dbReference>
<gene>
    <name evidence="1" type="ordered locus">Ppha_0019</name>
</gene>
<keyword evidence="2" id="KW-1185">Reference proteome</keyword>
<dbReference type="InterPro" id="IPR012808">
    <property type="entry name" value="CHP02453"/>
</dbReference>
<dbReference type="NCBIfam" id="TIGR02453">
    <property type="entry name" value="TIGR02453 family protein"/>
    <property type="match status" value="1"/>
</dbReference>
<dbReference type="AlphaFoldDB" id="B4SAK9"/>
<dbReference type="EMBL" id="CP001110">
    <property type="protein sequence ID" value="ACF42378.1"/>
    <property type="molecule type" value="Genomic_DNA"/>
</dbReference>
<dbReference type="STRING" id="324925.Ppha_0019"/>
<dbReference type="PANTHER" id="PTHR36452">
    <property type="entry name" value="CHROMOSOME 12, WHOLE GENOME SHOTGUN SEQUENCE"/>
    <property type="match status" value="1"/>
</dbReference>
<protein>
    <recommendedName>
        <fullName evidence="3">TIGR02453 family protein</fullName>
    </recommendedName>
</protein>
<accession>B4SAK9</accession>
<sequence>MITDTTLAFLRELKGNNERVWFTEHKSEYQQAYGEMLDTVLQLLVAISAFDQGIALSGLDPKSCMMRINRDIRFSKDKSPYKTNFFAFISKGGRKGPLGGYYLHIEPGATFAGGGIYMPEAAVLEELRREIDAHFAEWQSLIAQKEFSSHFPEGILPSGKLVRPPKGYDSTNPAIEYLKFKGYYTQRFFTDDEVTNPGFVAELAKTFGVVSPLVQFLNGALSRE</sequence>
<dbReference type="HOGENOM" id="CLU_036742_2_0_10"/>
<dbReference type="InterPro" id="IPR015996">
    <property type="entry name" value="UCP028451"/>
</dbReference>